<dbReference type="Gene3D" id="3.40.50.410">
    <property type="entry name" value="von Willebrand factor, type A domain"/>
    <property type="match status" value="1"/>
</dbReference>
<keyword evidence="2" id="KW-1185">Reference proteome</keyword>
<dbReference type="Proteomes" id="UP000033699">
    <property type="component" value="Unassembled WGS sequence"/>
</dbReference>
<dbReference type="EMBL" id="JZKH01000011">
    <property type="protein sequence ID" value="KJS62534.1"/>
    <property type="molecule type" value="Genomic_DNA"/>
</dbReference>
<evidence type="ECO:0000313" key="2">
    <source>
        <dbReference type="Proteomes" id="UP000033699"/>
    </source>
</evidence>
<dbReference type="OrthoDB" id="9806395at2"/>
<comment type="caution">
    <text evidence="1">The sequence shown here is derived from an EMBL/GenBank/DDBJ whole genome shotgun (WGS) entry which is preliminary data.</text>
</comment>
<sequence length="226" mass="24144">MADNRGNLIPMYVVADESGSMTPVLGELNSGLASLHRALMAEPMAAAKIRFSVLGFSNGIEVRMSLADLREEDELPVLSSYGGGTSYRAVFDDLLTRIPQDVRELKRAGYTVYRPAVFFLSDGQPNSNEDWVSVHRKLTDRRSLPESPNIAAFGIGAADAATILNVATDRNYAFVQIPGADIGAAITKFCAALTTSIVASGMSLAAGSAELVVDRPEGFRMAIDVV</sequence>
<dbReference type="AlphaFoldDB" id="A0A0F2TH93"/>
<name>A0A0F2TH93_STRR3</name>
<protein>
    <submittedName>
        <fullName evidence="1">von Willebrand factor type A domain protein</fullName>
    </submittedName>
</protein>
<reference evidence="1 2" key="1">
    <citation type="submission" date="2015-02" db="EMBL/GenBank/DDBJ databases">
        <authorList>
            <person name="Ju K.-S."/>
            <person name="Doroghazi J.R."/>
            <person name="Metcalf W."/>
        </authorList>
    </citation>
    <scope>NUCLEOTIDE SEQUENCE [LARGE SCALE GENOMIC DNA]</scope>
    <source>
        <strain evidence="1 2">ATCC 31215</strain>
    </source>
</reference>
<dbReference type="RefSeq" id="WP_045693429.1">
    <property type="nucleotide sequence ID" value="NZ_JZKH01000011.1"/>
</dbReference>
<dbReference type="PATRIC" id="fig|359131.3.peg.513"/>
<proteinExistence type="predicted"/>
<dbReference type="SUPFAM" id="SSF53300">
    <property type="entry name" value="vWA-like"/>
    <property type="match status" value="1"/>
</dbReference>
<organism evidence="1 2">
    <name type="scientific">Streptomyces rubellomurinus (strain ATCC 31215)</name>
    <dbReference type="NCBI Taxonomy" id="359131"/>
    <lineage>
        <taxon>Bacteria</taxon>
        <taxon>Bacillati</taxon>
        <taxon>Actinomycetota</taxon>
        <taxon>Actinomycetes</taxon>
        <taxon>Kitasatosporales</taxon>
        <taxon>Streptomycetaceae</taxon>
        <taxon>Streptomyces</taxon>
    </lineage>
</organism>
<accession>A0A0F2TH93</accession>
<dbReference type="InterPro" id="IPR036465">
    <property type="entry name" value="vWFA_dom_sf"/>
</dbReference>
<gene>
    <name evidence="1" type="ORF">VM95_07980</name>
</gene>
<evidence type="ECO:0000313" key="1">
    <source>
        <dbReference type="EMBL" id="KJS62534.1"/>
    </source>
</evidence>